<dbReference type="EMBL" id="BMMP01000001">
    <property type="protein sequence ID" value="GGO42396.1"/>
    <property type="molecule type" value="Genomic_DNA"/>
</dbReference>
<organism evidence="2 3">
    <name type="scientific">Streptomyces daqingensis</name>
    <dbReference type="NCBI Taxonomy" id="1472640"/>
    <lineage>
        <taxon>Bacteria</taxon>
        <taxon>Bacillati</taxon>
        <taxon>Actinomycetota</taxon>
        <taxon>Actinomycetes</taxon>
        <taxon>Kitasatosporales</taxon>
        <taxon>Streptomycetaceae</taxon>
        <taxon>Streptomyces</taxon>
    </lineage>
</organism>
<protein>
    <submittedName>
        <fullName evidence="2">Uncharacterized protein</fullName>
    </submittedName>
</protein>
<dbReference type="Proteomes" id="UP000631535">
    <property type="component" value="Unassembled WGS sequence"/>
</dbReference>
<proteinExistence type="predicted"/>
<name>A0ABQ2LRR4_9ACTN</name>
<feature type="region of interest" description="Disordered" evidence="1">
    <location>
        <begin position="1"/>
        <end position="23"/>
    </location>
</feature>
<accession>A0ABQ2LRR4</accession>
<evidence type="ECO:0000313" key="3">
    <source>
        <dbReference type="Proteomes" id="UP000631535"/>
    </source>
</evidence>
<comment type="caution">
    <text evidence="2">The sequence shown here is derived from an EMBL/GenBank/DDBJ whole genome shotgun (WGS) entry which is preliminary data.</text>
</comment>
<reference evidence="3" key="1">
    <citation type="journal article" date="2019" name="Int. J. Syst. Evol. Microbiol.">
        <title>The Global Catalogue of Microorganisms (GCM) 10K type strain sequencing project: providing services to taxonomists for standard genome sequencing and annotation.</title>
        <authorList>
            <consortium name="The Broad Institute Genomics Platform"/>
            <consortium name="The Broad Institute Genome Sequencing Center for Infectious Disease"/>
            <person name="Wu L."/>
            <person name="Ma J."/>
        </authorList>
    </citation>
    <scope>NUCLEOTIDE SEQUENCE [LARGE SCALE GENOMIC DNA]</scope>
    <source>
        <strain evidence="3">CGMCC 4.7178</strain>
    </source>
</reference>
<keyword evidence="3" id="KW-1185">Reference proteome</keyword>
<sequence length="60" mass="6553">MQREQVAGVRGRERTQHEPFGLQEGFHGAIVTAGYPGPPPHFAATVRPARARYEKSAPPS</sequence>
<evidence type="ECO:0000313" key="2">
    <source>
        <dbReference type="EMBL" id="GGO42396.1"/>
    </source>
</evidence>
<gene>
    <name evidence="2" type="ORF">GCM10012287_03210</name>
</gene>
<evidence type="ECO:0000256" key="1">
    <source>
        <dbReference type="SAM" id="MobiDB-lite"/>
    </source>
</evidence>